<gene>
    <name evidence="3" type="ORF">SAMN05192566_2405</name>
</gene>
<proteinExistence type="predicted"/>
<dbReference type="STRING" id="492660.SAMN05192566_2405"/>
<organism evidence="3 4">
    <name type="scientific">Methylophilus rhizosphaerae</name>
    <dbReference type="NCBI Taxonomy" id="492660"/>
    <lineage>
        <taxon>Bacteria</taxon>
        <taxon>Pseudomonadati</taxon>
        <taxon>Pseudomonadota</taxon>
        <taxon>Betaproteobacteria</taxon>
        <taxon>Nitrosomonadales</taxon>
        <taxon>Methylophilaceae</taxon>
        <taxon>Methylophilus</taxon>
    </lineage>
</organism>
<sequence length="140" mass="15367">MKQNHPLHPALVHFPITCWSLAAVADFASLWPGDNTWHWSAGLLAIGCGMAVIAMLAGLLELSYVPEGPAMHTTYWHMGLMLAACALFSARLLLRLENFQSMQPNAVSLILDSFGLSALLFGGWLGGKLVYHHNVRRLTK</sequence>
<keyword evidence="1" id="KW-0812">Transmembrane</keyword>
<evidence type="ECO:0000313" key="4">
    <source>
        <dbReference type="Proteomes" id="UP000198629"/>
    </source>
</evidence>
<evidence type="ECO:0000259" key="2">
    <source>
        <dbReference type="Pfam" id="PF09990"/>
    </source>
</evidence>
<feature type="transmembrane region" description="Helical" evidence="1">
    <location>
        <begin position="106"/>
        <end position="131"/>
    </location>
</feature>
<evidence type="ECO:0000313" key="3">
    <source>
        <dbReference type="EMBL" id="SDK78573.1"/>
    </source>
</evidence>
<evidence type="ECO:0000256" key="1">
    <source>
        <dbReference type="SAM" id="Phobius"/>
    </source>
</evidence>
<dbReference type="InterPro" id="IPR019251">
    <property type="entry name" value="DUF2231_TM"/>
</dbReference>
<dbReference type="RefSeq" id="WP_091472403.1">
    <property type="nucleotide sequence ID" value="NZ_FNFX01000005.1"/>
</dbReference>
<name>A0A1G9ER78_9PROT</name>
<keyword evidence="1" id="KW-0472">Membrane</keyword>
<feature type="transmembrane region" description="Helical" evidence="1">
    <location>
        <begin position="12"/>
        <end position="31"/>
    </location>
</feature>
<dbReference type="Proteomes" id="UP000198629">
    <property type="component" value="Unassembled WGS sequence"/>
</dbReference>
<reference evidence="4" key="1">
    <citation type="submission" date="2016-10" db="EMBL/GenBank/DDBJ databases">
        <authorList>
            <person name="Varghese N."/>
            <person name="Submissions S."/>
        </authorList>
    </citation>
    <scope>NUCLEOTIDE SEQUENCE [LARGE SCALE GENOMIC DNA]</scope>
    <source>
        <strain evidence="4">CBMB127</strain>
    </source>
</reference>
<dbReference type="OrthoDB" id="2873672at2"/>
<dbReference type="AlphaFoldDB" id="A0A1G9ER78"/>
<feature type="transmembrane region" description="Helical" evidence="1">
    <location>
        <begin position="74"/>
        <end position="94"/>
    </location>
</feature>
<keyword evidence="1" id="KW-1133">Transmembrane helix</keyword>
<dbReference type="Pfam" id="PF09990">
    <property type="entry name" value="DUF2231"/>
    <property type="match status" value="1"/>
</dbReference>
<dbReference type="EMBL" id="FNFX01000005">
    <property type="protein sequence ID" value="SDK78573.1"/>
    <property type="molecule type" value="Genomic_DNA"/>
</dbReference>
<feature type="transmembrane region" description="Helical" evidence="1">
    <location>
        <begin position="37"/>
        <end position="62"/>
    </location>
</feature>
<keyword evidence="4" id="KW-1185">Reference proteome</keyword>
<protein>
    <submittedName>
        <fullName evidence="3">Uncharacterized membrane protein</fullName>
    </submittedName>
</protein>
<feature type="domain" description="DUF2231" evidence="2">
    <location>
        <begin position="5"/>
        <end position="136"/>
    </location>
</feature>
<accession>A0A1G9ER78</accession>